<feature type="domain" description="Remorin C-terminal" evidence="2">
    <location>
        <begin position="36"/>
        <end position="70"/>
    </location>
</feature>
<dbReference type="Proteomes" id="UP000823388">
    <property type="component" value="Chromosome 4N"/>
</dbReference>
<gene>
    <name evidence="3" type="ORF">PVAP13_4NG264533</name>
</gene>
<accession>A0A8T0TEP7</accession>
<name>A0A8T0TEP7_PANVG</name>
<dbReference type="AlphaFoldDB" id="A0A8T0TEP7"/>
<protein>
    <recommendedName>
        <fullName evidence="2">Remorin C-terminal domain-containing protein</fullName>
    </recommendedName>
</protein>
<comment type="caution">
    <text evidence="3">The sequence shown here is derived from an EMBL/GenBank/DDBJ whole genome shotgun (WGS) entry which is preliminary data.</text>
</comment>
<organism evidence="3 4">
    <name type="scientific">Panicum virgatum</name>
    <name type="common">Blackwell switchgrass</name>
    <dbReference type="NCBI Taxonomy" id="38727"/>
    <lineage>
        <taxon>Eukaryota</taxon>
        <taxon>Viridiplantae</taxon>
        <taxon>Streptophyta</taxon>
        <taxon>Embryophyta</taxon>
        <taxon>Tracheophyta</taxon>
        <taxon>Spermatophyta</taxon>
        <taxon>Magnoliopsida</taxon>
        <taxon>Liliopsida</taxon>
        <taxon>Poales</taxon>
        <taxon>Poaceae</taxon>
        <taxon>PACMAD clade</taxon>
        <taxon>Panicoideae</taxon>
        <taxon>Panicodae</taxon>
        <taxon>Paniceae</taxon>
        <taxon>Panicinae</taxon>
        <taxon>Panicum</taxon>
        <taxon>Panicum sect. Hiantes</taxon>
    </lineage>
</organism>
<proteinExistence type="inferred from homology"/>
<evidence type="ECO:0000313" key="4">
    <source>
        <dbReference type="Proteomes" id="UP000823388"/>
    </source>
</evidence>
<sequence length="84" mass="10209">MYTWVRCTQNIIYMLKTTKNIVLKLQCQRLRAAKDYSRYTIRFKREEIKMQAWEDHHKAKTEAEMRKLKKLCWDPKDKSPGCIA</sequence>
<evidence type="ECO:0000313" key="3">
    <source>
        <dbReference type="EMBL" id="KAG2607663.1"/>
    </source>
</evidence>
<dbReference type="EMBL" id="CM029044">
    <property type="protein sequence ID" value="KAG2607663.1"/>
    <property type="molecule type" value="Genomic_DNA"/>
</dbReference>
<dbReference type="InterPro" id="IPR005516">
    <property type="entry name" value="Remorin_C"/>
</dbReference>
<evidence type="ECO:0000259" key="2">
    <source>
        <dbReference type="Pfam" id="PF03763"/>
    </source>
</evidence>
<keyword evidence="4" id="KW-1185">Reference proteome</keyword>
<reference evidence="3" key="1">
    <citation type="submission" date="2020-05" db="EMBL/GenBank/DDBJ databases">
        <title>WGS assembly of Panicum virgatum.</title>
        <authorList>
            <person name="Lovell J.T."/>
            <person name="Jenkins J."/>
            <person name="Shu S."/>
            <person name="Juenger T.E."/>
            <person name="Schmutz J."/>
        </authorList>
    </citation>
    <scope>NUCLEOTIDE SEQUENCE</scope>
    <source>
        <strain evidence="3">AP13</strain>
    </source>
</reference>
<dbReference type="Pfam" id="PF03763">
    <property type="entry name" value="Remorin_C"/>
    <property type="match status" value="1"/>
</dbReference>
<comment type="similarity">
    <text evidence="1">Belongs to the remorin family.</text>
</comment>
<evidence type="ECO:0000256" key="1">
    <source>
        <dbReference type="ARBA" id="ARBA00005711"/>
    </source>
</evidence>